<feature type="transmembrane region" description="Helical" evidence="9">
    <location>
        <begin position="297"/>
        <end position="317"/>
    </location>
</feature>
<evidence type="ECO:0000256" key="6">
    <source>
        <dbReference type="ARBA" id="ARBA00022989"/>
    </source>
</evidence>
<feature type="transmembrane region" description="Helical" evidence="9">
    <location>
        <begin position="361"/>
        <end position="382"/>
    </location>
</feature>
<evidence type="ECO:0000313" key="11">
    <source>
        <dbReference type="EMBL" id="TXG90834.1"/>
    </source>
</evidence>
<evidence type="ECO:0000256" key="9">
    <source>
        <dbReference type="SAM" id="Phobius"/>
    </source>
</evidence>
<dbReference type="FunFam" id="1.20.1720.10:FF:000005">
    <property type="entry name" value="Bcr/CflA family efflux transporter"/>
    <property type="match status" value="1"/>
</dbReference>
<feature type="domain" description="Major facilitator superfamily (MFS) profile" evidence="10">
    <location>
        <begin position="1"/>
        <end position="387"/>
    </location>
</feature>
<keyword evidence="7 9" id="KW-0472">Membrane</keyword>
<sequence>MLLVLALISAIAPLSMDMYLPGMPAMADGLGTSASTVQLTLTTFTAGLGLGQLLVGPLSDGLGRRRLMVGATTVTAVAAIACALAPTIEILVAVRAVHGFAGGAAIVLARAAVADRATGDEAARLFSLLMVITGIAPIVAPLLGGALVGPFGWRGIFWVLAGLAVVMAVGAITFVPETLPPEHRKTGGLRALASNVAAVSRNRRYLGYAIGFIASFGAMFAYISASPFVYQDVLGRSPGEFSIAFAVNATGIVLATTINARVVGRIHARTMLLVGVSMIVAGGFGVAILVLTSSSPAWWAVTAALFVSVSGMGFVLGNATALAQSEVRYAAGTGAALMGAGQFLLAAAVSPLVGLAGSESAVPMAIAIPSFGLLALAAVLVLTRGGAAHDGTTDPAGEDADLTAPSPSRES</sequence>
<gene>
    <name evidence="11" type="ORF">DW322_12125</name>
</gene>
<dbReference type="InterPro" id="IPR011701">
    <property type="entry name" value="MFS"/>
</dbReference>
<evidence type="ECO:0000256" key="8">
    <source>
        <dbReference type="SAM" id="MobiDB-lite"/>
    </source>
</evidence>
<evidence type="ECO:0000259" key="10">
    <source>
        <dbReference type="PROSITE" id="PS50850"/>
    </source>
</evidence>
<feature type="transmembrane region" description="Helical" evidence="9">
    <location>
        <begin position="205"/>
        <end position="229"/>
    </location>
</feature>
<dbReference type="PROSITE" id="PS00216">
    <property type="entry name" value="SUGAR_TRANSPORT_1"/>
    <property type="match status" value="1"/>
</dbReference>
<dbReference type="GO" id="GO:0005886">
    <property type="term" value="C:plasma membrane"/>
    <property type="evidence" value="ECO:0007669"/>
    <property type="project" value="UniProtKB-SubCell"/>
</dbReference>
<dbReference type="InterPro" id="IPR036259">
    <property type="entry name" value="MFS_trans_sf"/>
</dbReference>
<dbReference type="InterPro" id="IPR004812">
    <property type="entry name" value="Efflux_drug-R_Bcr/CmlA"/>
</dbReference>
<feature type="transmembrane region" description="Helical" evidence="9">
    <location>
        <begin position="241"/>
        <end position="260"/>
    </location>
</feature>
<dbReference type="CDD" id="cd17320">
    <property type="entry name" value="MFS_MdfA_MDR_like"/>
    <property type="match status" value="1"/>
</dbReference>
<feature type="transmembrane region" description="Helical" evidence="9">
    <location>
        <begin position="329"/>
        <end position="349"/>
    </location>
</feature>
<reference evidence="11 12" key="1">
    <citation type="submission" date="2018-07" db="EMBL/GenBank/DDBJ databases">
        <title>Genome sequence of Rhodococcus rhodnii ATCC 35071 from Rhodnius prolixus.</title>
        <authorList>
            <person name="Patel V."/>
            <person name="Vogel K.J."/>
        </authorList>
    </citation>
    <scope>NUCLEOTIDE SEQUENCE [LARGE SCALE GENOMIC DNA]</scope>
    <source>
        <strain evidence="11 12">ATCC 35071</strain>
    </source>
</reference>
<feature type="transmembrane region" description="Helical" evidence="9">
    <location>
        <begin position="272"/>
        <end position="291"/>
    </location>
</feature>
<proteinExistence type="inferred from homology"/>
<evidence type="ECO:0000256" key="7">
    <source>
        <dbReference type="ARBA" id="ARBA00023136"/>
    </source>
</evidence>
<dbReference type="AlphaFoldDB" id="A0A6P2CDK7"/>
<dbReference type="EMBL" id="QRCM01000001">
    <property type="protein sequence ID" value="TXG90834.1"/>
    <property type="molecule type" value="Genomic_DNA"/>
</dbReference>
<keyword evidence="5 9" id="KW-0812">Transmembrane</keyword>
<dbReference type="RefSeq" id="WP_010838691.1">
    <property type="nucleotide sequence ID" value="NZ_QRCM01000001.1"/>
</dbReference>
<comment type="subcellular location">
    <subcellularLocation>
        <location evidence="1">Cell membrane</location>
        <topology evidence="1">Multi-pass membrane protein</topology>
    </subcellularLocation>
</comment>
<evidence type="ECO:0000313" key="12">
    <source>
        <dbReference type="Proteomes" id="UP000471120"/>
    </source>
</evidence>
<dbReference type="Pfam" id="PF07690">
    <property type="entry name" value="MFS_1"/>
    <property type="match status" value="1"/>
</dbReference>
<protein>
    <submittedName>
        <fullName evidence="11">MFS transporter</fullName>
    </submittedName>
</protein>
<dbReference type="PROSITE" id="PS50850">
    <property type="entry name" value="MFS"/>
    <property type="match status" value="1"/>
</dbReference>
<dbReference type="PANTHER" id="PTHR23502:SF132">
    <property type="entry name" value="POLYAMINE TRANSPORTER 2-RELATED"/>
    <property type="match status" value="1"/>
</dbReference>
<evidence type="ECO:0000256" key="4">
    <source>
        <dbReference type="ARBA" id="ARBA00022475"/>
    </source>
</evidence>
<feature type="transmembrane region" description="Helical" evidence="9">
    <location>
        <begin position="92"/>
        <end position="113"/>
    </location>
</feature>
<keyword evidence="4" id="KW-1003">Cell membrane</keyword>
<dbReference type="GO" id="GO:0042910">
    <property type="term" value="F:xenobiotic transmembrane transporter activity"/>
    <property type="evidence" value="ECO:0007669"/>
    <property type="project" value="InterPro"/>
</dbReference>
<feature type="transmembrane region" description="Helical" evidence="9">
    <location>
        <begin position="125"/>
        <end position="149"/>
    </location>
</feature>
<dbReference type="PANTHER" id="PTHR23502">
    <property type="entry name" value="MAJOR FACILITATOR SUPERFAMILY"/>
    <property type="match status" value="1"/>
</dbReference>
<name>A0A6P2CDK7_9NOCA</name>
<keyword evidence="6 9" id="KW-1133">Transmembrane helix</keyword>
<dbReference type="InterPro" id="IPR005829">
    <property type="entry name" value="Sugar_transporter_CS"/>
</dbReference>
<organism evidence="11 12">
    <name type="scientific">Rhodococcus rhodnii</name>
    <dbReference type="NCBI Taxonomy" id="38312"/>
    <lineage>
        <taxon>Bacteria</taxon>
        <taxon>Bacillati</taxon>
        <taxon>Actinomycetota</taxon>
        <taxon>Actinomycetes</taxon>
        <taxon>Mycobacteriales</taxon>
        <taxon>Nocardiaceae</taxon>
        <taxon>Rhodococcus</taxon>
    </lineage>
</organism>
<dbReference type="InterPro" id="IPR020846">
    <property type="entry name" value="MFS_dom"/>
</dbReference>
<dbReference type="SUPFAM" id="SSF103473">
    <property type="entry name" value="MFS general substrate transporter"/>
    <property type="match status" value="1"/>
</dbReference>
<evidence type="ECO:0000256" key="3">
    <source>
        <dbReference type="ARBA" id="ARBA00022448"/>
    </source>
</evidence>
<dbReference type="Gene3D" id="1.20.1720.10">
    <property type="entry name" value="Multidrug resistance protein D"/>
    <property type="match status" value="1"/>
</dbReference>
<dbReference type="GO" id="GO:1990961">
    <property type="term" value="P:xenobiotic detoxification by transmembrane export across the plasma membrane"/>
    <property type="evidence" value="ECO:0007669"/>
    <property type="project" value="InterPro"/>
</dbReference>
<comment type="similarity">
    <text evidence="2">Belongs to the major facilitator superfamily. Bcr/CmlA family.</text>
</comment>
<keyword evidence="3" id="KW-0813">Transport</keyword>
<evidence type="ECO:0000256" key="5">
    <source>
        <dbReference type="ARBA" id="ARBA00022692"/>
    </source>
</evidence>
<feature type="transmembrane region" description="Helical" evidence="9">
    <location>
        <begin position="37"/>
        <end position="55"/>
    </location>
</feature>
<evidence type="ECO:0000256" key="2">
    <source>
        <dbReference type="ARBA" id="ARBA00006236"/>
    </source>
</evidence>
<feature type="transmembrane region" description="Helical" evidence="9">
    <location>
        <begin position="155"/>
        <end position="175"/>
    </location>
</feature>
<dbReference type="NCBIfam" id="TIGR00710">
    <property type="entry name" value="efflux_Bcr_CflA"/>
    <property type="match status" value="1"/>
</dbReference>
<feature type="region of interest" description="Disordered" evidence="8">
    <location>
        <begin position="390"/>
        <end position="411"/>
    </location>
</feature>
<evidence type="ECO:0000256" key="1">
    <source>
        <dbReference type="ARBA" id="ARBA00004651"/>
    </source>
</evidence>
<comment type="caution">
    <text evidence="11">The sequence shown here is derived from an EMBL/GenBank/DDBJ whole genome shotgun (WGS) entry which is preliminary data.</text>
</comment>
<feature type="transmembrane region" description="Helical" evidence="9">
    <location>
        <begin position="67"/>
        <end position="86"/>
    </location>
</feature>
<accession>A0A6P2CDK7</accession>
<dbReference type="Proteomes" id="UP000471120">
    <property type="component" value="Unassembled WGS sequence"/>
</dbReference>